<comment type="caution">
    <text evidence="1">The sequence shown here is derived from an EMBL/GenBank/DDBJ whole genome shotgun (WGS) entry which is preliminary data.</text>
</comment>
<dbReference type="EMBL" id="MU971403">
    <property type="protein sequence ID" value="KAK9235826.1"/>
    <property type="molecule type" value="Genomic_DNA"/>
</dbReference>
<evidence type="ECO:0000313" key="1">
    <source>
        <dbReference type="EMBL" id="KAK9235826.1"/>
    </source>
</evidence>
<evidence type="ECO:0000313" key="2">
    <source>
        <dbReference type="Proteomes" id="UP001433508"/>
    </source>
</evidence>
<protein>
    <submittedName>
        <fullName evidence="1">Uncharacterized protein</fullName>
    </submittedName>
</protein>
<proteinExistence type="predicted"/>
<keyword evidence="2" id="KW-1185">Reference proteome</keyword>
<sequence length="280" mass="30537">MSSTATSPVASSPRSLSPAPEAQTKHLLIRRYVPTDHTSAVTLIADGHAQRRSLANMHIFQHPYFYTVMLPLVAVVFVQYDIKENLGTVILLTSGIIMALMSLVGRMTDPLLNVARDIAKGDFLENADYAFVAIYGEELIGVCSMQYIELADDSAKDPLNAANVVAPTAGKRKSRAASQGKKQHAMLSSWTVIRRYRNVGLGSDLLGYILQVAAQDKADSLLVQCSSLESRARKTLKAKGFSIVSKTPLPGNLGRLGIKTETWSINPTQWVSEHPDQAKD</sequence>
<dbReference type="Proteomes" id="UP001433508">
    <property type="component" value="Unassembled WGS sequence"/>
</dbReference>
<gene>
    <name evidence="1" type="ORF">V1525DRAFT_408804</name>
</gene>
<reference evidence="2" key="1">
    <citation type="journal article" date="2024" name="Front. Bioeng. Biotechnol.">
        <title>Genome-scale model development and genomic sequencing of the oleaginous clade Lipomyces.</title>
        <authorList>
            <person name="Czajka J.J."/>
            <person name="Han Y."/>
            <person name="Kim J."/>
            <person name="Mondo S.J."/>
            <person name="Hofstad B.A."/>
            <person name="Robles A."/>
            <person name="Haridas S."/>
            <person name="Riley R."/>
            <person name="LaButti K."/>
            <person name="Pangilinan J."/>
            <person name="Andreopoulos W."/>
            <person name="Lipzen A."/>
            <person name="Yan J."/>
            <person name="Wang M."/>
            <person name="Ng V."/>
            <person name="Grigoriev I.V."/>
            <person name="Spatafora J.W."/>
            <person name="Magnuson J.K."/>
            <person name="Baker S.E."/>
            <person name="Pomraning K.R."/>
        </authorList>
    </citation>
    <scope>NUCLEOTIDE SEQUENCE [LARGE SCALE GENOMIC DNA]</scope>
    <source>
        <strain evidence="2">CBS 7786</strain>
    </source>
</reference>
<accession>A0ACC3SW01</accession>
<organism evidence="1 2">
    <name type="scientific">Lipomyces kononenkoae</name>
    <name type="common">Yeast</name>
    <dbReference type="NCBI Taxonomy" id="34357"/>
    <lineage>
        <taxon>Eukaryota</taxon>
        <taxon>Fungi</taxon>
        <taxon>Dikarya</taxon>
        <taxon>Ascomycota</taxon>
        <taxon>Saccharomycotina</taxon>
        <taxon>Lipomycetes</taxon>
        <taxon>Lipomycetales</taxon>
        <taxon>Lipomycetaceae</taxon>
        <taxon>Lipomyces</taxon>
    </lineage>
</organism>
<name>A0ACC3SW01_LIPKO</name>